<evidence type="ECO:0000313" key="2">
    <source>
        <dbReference type="Proteomes" id="UP000051324"/>
    </source>
</evidence>
<sequence length="129" mass="14842">MSLKKFFDSKKLNQLTKTFHDKAQSFFEPTEITETPTEHYAVIPPKQLQLFLNQAIKSTKTATLILLKHNGQFETVSGKLYRIDNHLDAVYLKVSPKQKRLIFTKDIVHLGLNQITSHDFPTSDQLISN</sequence>
<dbReference type="RefSeq" id="WP_056957352.1">
    <property type="nucleotide sequence ID" value="NZ_AZFT01000053.1"/>
</dbReference>
<protein>
    <recommendedName>
        <fullName evidence="3">YolD-like protein</fullName>
    </recommendedName>
</protein>
<comment type="caution">
    <text evidence="1">The sequence shown here is derived from an EMBL/GenBank/DDBJ whole genome shotgun (WGS) entry which is preliminary data.</text>
</comment>
<accession>A0A0R1TQH9</accession>
<evidence type="ECO:0000313" key="1">
    <source>
        <dbReference type="EMBL" id="KRL83708.1"/>
    </source>
</evidence>
<evidence type="ECO:0008006" key="3">
    <source>
        <dbReference type="Google" id="ProtNLM"/>
    </source>
</evidence>
<keyword evidence="2" id="KW-1185">Reference proteome</keyword>
<name>A0A0R1TQH9_9LACO</name>
<reference evidence="1 2" key="1">
    <citation type="journal article" date="2015" name="Genome Announc.">
        <title>Expanding the biotechnology potential of lactobacilli through comparative genomics of 213 strains and associated genera.</title>
        <authorList>
            <person name="Sun Z."/>
            <person name="Harris H.M."/>
            <person name="McCann A."/>
            <person name="Guo C."/>
            <person name="Argimon S."/>
            <person name="Zhang W."/>
            <person name="Yang X."/>
            <person name="Jeffery I.B."/>
            <person name="Cooney J.C."/>
            <person name="Kagawa T.F."/>
            <person name="Liu W."/>
            <person name="Song Y."/>
            <person name="Salvetti E."/>
            <person name="Wrobel A."/>
            <person name="Rasinkangas P."/>
            <person name="Parkhill J."/>
            <person name="Rea M.C."/>
            <person name="O'Sullivan O."/>
            <person name="Ritari J."/>
            <person name="Douillard F.P."/>
            <person name="Paul Ross R."/>
            <person name="Yang R."/>
            <person name="Briner A.E."/>
            <person name="Felis G.E."/>
            <person name="de Vos W.M."/>
            <person name="Barrangou R."/>
            <person name="Klaenhammer T.R."/>
            <person name="Caufield P.W."/>
            <person name="Cui Y."/>
            <person name="Zhang H."/>
            <person name="O'Toole P.W."/>
        </authorList>
    </citation>
    <scope>NUCLEOTIDE SEQUENCE [LARGE SCALE GENOMIC DNA]</scope>
    <source>
        <strain evidence="1 2">DSM 16634</strain>
    </source>
</reference>
<dbReference type="Proteomes" id="UP000051324">
    <property type="component" value="Unassembled WGS sequence"/>
</dbReference>
<organism evidence="1 2">
    <name type="scientific">Ligilactobacillus apodemi DSM 16634 = JCM 16172</name>
    <dbReference type="NCBI Taxonomy" id="1423724"/>
    <lineage>
        <taxon>Bacteria</taxon>
        <taxon>Bacillati</taxon>
        <taxon>Bacillota</taxon>
        <taxon>Bacilli</taxon>
        <taxon>Lactobacillales</taxon>
        <taxon>Lactobacillaceae</taxon>
        <taxon>Ligilactobacillus</taxon>
    </lineage>
</organism>
<dbReference type="EMBL" id="AZFT01000053">
    <property type="protein sequence ID" value="KRL83708.1"/>
    <property type="molecule type" value="Genomic_DNA"/>
</dbReference>
<dbReference type="PATRIC" id="fig|1423724.4.peg.1011"/>
<dbReference type="STRING" id="1423724.FC32_GL000969"/>
<gene>
    <name evidence="1" type="ORF">FC32_GL000969</name>
</gene>
<dbReference type="eggNOG" id="ENOG5030ARZ">
    <property type="taxonomic scope" value="Bacteria"/>
</dbReference>
<dbReference type="AlphaFoldDB" id="A0A0R1TQH9"/>
<proteinExistence type="predicted"/>